<evidence type="ECO:0000256" key="8">
    <source>
        <dbReference type="SAM" id="Phobius"/>
    </source>
</evidence>
<comment type="subcellular location">
    <subcellularLocation>
        <location evidence="1">Cell membrane</location>
        <topology evidence="1">Multi-pass membrane protein</topology>
    </subcellularLocation>
</comment>
<dbReference type="EMBL" id="CP011387">
    <property type="protein sequence ID" value="ANE45007.1"/>
    <property type="molecule type" value="Genomic_DNA"/>
</dbReference>
<keyword evidence="7 8" id="KW-0472">Membrane</keyword>
<feature type="transmembrane region" description="Helical" evidence="8">
    <location>
        <begin position="106"/>
        <end position="125"/>
    </location>
</feature>
<dbReference type="FunFam" id="1.10.3470.10:FF:000001">
    <property type="entry name" value="Vitamin B12 ABC transporter permease BtuC"/>
    <property type="match status" value="1"/>
</dbReference>
<evidence type="ECO:0000256" key="7">
    <source>
        <dbReference type="ARBA" id="ARBA00023136"/>
    </source>
</evidence>
<evidence type="ECO:0000313" key="10">
    <source>
        <dbReference type="Proteomes" id="UP000077363"/>
    </source>
</evidence>
<gene>
    <name evidence="9" type="ORF">SU48_13290</name>
</gene>
<evidence type="ECO:0000256" key="5">
    <source>
        <dbReference type="ARBA" id="ARBA00022692"/>
    </source>
</evidence>
<dbReference type="SUPFAM" id="SSF81345">
    <property type="entry name" value="ABC transporter involved in vitamin B12 uptake, BtuC"/>
    <property type="match status" value="1"/>
</dbReference>
<name>A0A172TDL7_9DEIO</name>
<keyword evidence="3" id="KW-0813">Transport</keyword>
<dbReference type="PATRIC" id="fig|1182568.3.peg.2746"/>
<evidence type="ECO:0000256" key="3">
    <source>
        <dbReference type="ARBA" id="ARBA00022448"/>
    </source>
</evidence>
<keyword evidence="6 8" id="KW-1133">Transmembrane helix</keyword>
<dbReference type="PANTHER" id="PTHR30472">
    <property type="entry name" value="FERRIC ENTEROBACTIN TRANSPORT SYSTEM PERMEASE PROTEIN"/>
    <property type="match status" value="1"/>
</dbReference>
<dbReference type="PANTHER" id="PTHR30472:SF25">
    <property type="entry name" value="ABC TRANSPORTER PERMEASE PROTEIN MJ0876-RELATED"/>
    <property type="match status" value="1"/>
</dbReference>
<dbReference type="Pfam" id="PF01032">
    <property type="entry name" value="FecCD"/>
    <property type="match status" value="1"/>
</dbReference>
<dbReference type="KEGG" id="dpu:SU48_13290"/>
<feature type="transmembrane region" description="Helical" evidence="8">
    <location>
        <begin position="20"/>
        <end position="40"/>
    </location>
</feature>
<evidence type="ECO:0000256" key="4">
    <source>
        <dbReference type="ARBA" id="ARBA00022475"/>
    </source>
</evidence>
<dbReference type="GO" id="GO:0033214">
    <property type="term" value="P:siderophore-iron import into cell"/>
    <property type="evidence" value="ECO:0007669"/>
    <property type="project" value="TreeGrafter"/>
</dbReference>
<dbReference type="AlphaFoldDB" id="A0A172TDL7"/>
<feature type="transmembrane region" description="Helical" evidence="8">
    <location>
        <begin position="249"/>
        <end position="276"/>
    </location>
</feature>
<evidence type="ECO:0000256" key="6">
    <source>
        <dbReference type="ARBA" id="ARBA00022989"/>
    </source>
</evidence>
<feature type="transmembrane region" description="Helical" evidence="8">
    <location>
        <begin position="161"/>
        <end position="181"/>
    </location>
</feature>
<evidence type="ECO:0000256" key="1">
    <source>
        <dbReference type="ARBA" id="ARBA00004651"/>
    </source>
</evidence>
<feature type="transmembrane region" description="Helical" evidence="8">
    <location>
        <begin position="282"/>
        <end position="306"/>
    </location>
</feature>
<feature type="transmembrane region" description="Helical" evidence="8">
    <location>
        <begin position="209"/>
        <end position="228"/>
    </location>
</feature>
<comment type="similarity">
    <text evidence="2">Belongs to the binding-protein-dependent transport system permease family. FecCD subfamily.</text>
</comment>
<dbReference type="Proteomes" id="UP000077363">
    <property type="component" value="Chromosome"/>
</dbReference>
<dbReference type="CDD" id="cd06550">
    <property type="entry name" value="TM_ABC_iron-siderophores_like"/>
    <property type="match status" value="1"/>
</dbReference>
<keyword evidence="4" id="KW-1003">Cell membrane</keyword>
<proteinExistence type="inferred from homology"/>
<dbReference type="Gene3D" id="1.10.3470.10">
    <property type="entry name" value="ABC transporter involved in vitamin B12 uptake, BtuC"/>
    <property type="match status" value="1"/>
</dbReference>
<organism evidence="9 10">
    <name type="scientific">Deinococcus puniceus</name>
    <dbReference type="NCBI Taxonomy" id="1182568"/>
    <lineage>
        <taxon>Bacteria</taxon>
        <taxon>Thermotogati</taxon>
        <taxon>Deinococcota</taxon>
        <taxon>Deinococci</taxon>
        <taxon>Deinococcales</taxon>
        <taxon>Deinococcaceae</taxon>
        <taxon>Deinococcus</taxon>
    </lineage>
</organism>
<sequence>MHDPHSTTLPPRRLLPRTLALLAVLLASIVLAVGLGSVFIPPAEVLGALWRGVLSLGSGAELSGNDIIVWQIRLPRVVMGLVVGACLSVCGAAFQGVFRNPLADPYLLGVASGGALGATVGIVAGWPRSSIPLSALAFALAAVGTTLALSREGRRFPPTRLILAGVVVGSVLSAFTTFLILRGEDRARQVLAYTLGDLGFSGWRDVLTILPYAVIGCGVLMALARALDTLQLGDLTARSLGVPVERLRLLVVIAASAATAAAVAYVGIIGFVGLVVPHLVRLVWGAGHRVLLPVSALAGAALLVLADLLSRTTILSQVGVVTTLLGGPFFLWLLARGRSD</sequence>
<accession>A0A172TDL7</accession>
<dbReference type="InterPro" id="IPR000522">
    <property type="entry name" value="ABC_transptr_permease_BtuC"/>
</dbReference>
<dbReference type="STRING" id="1182568.SU48_13290"/>
<feature type="transmembrane region" description="Helical" evidence="8">
    <location>
        <begin position="77"/>
        <end position="94"/>
    </location>
</feature>
<feature type="transmembrane region" description="Helical" evidence="8">
    <location>
        <begin position="318"/>
        <end position="335"/>
    </location>
</feature>
<feature type="transmembrane region" description="Helical" evidence="8">
    <location>
        <begin position="131"/>
        <end position="149"/>
    </location>
</feature>
<dbReference type="GO" id="GO:0022857">
    <property type="term" value="F:transmembrane transporter activity"/>
    <property type="evidence" value="ECO:0007669"/>
    <property type="project" value="InterPro"/>
</dbReference>
<keyword evidence="10" id="KW-1185">Reference proteome</keyword>
<evidence type="ECO:0000313" key="9">
    <source>
        <dbReference type="EMBL" id="ANE45007.1"/>
    </source>
</evidence>
<dbReference type="RefSeq" id="WP_064016058.1">
    <property type="nucleotide sequence ID" value="NZ_CP011387.1"/>
</dbReference>
<keyword evidence="5 8" id="KW-0812">Transmembrane</keyword>
<dbReference type="GO" id="GO:0005886">
    <property type="term" value="C:plasma membrane"/>
    <property type="evidence" value="ECO:0007669"/>
    <property type="project" value="UniProtKB-SubCell"/>
</dbReference>
<dbReference type="InterPro" id="IPR037294">
    <property type="entry name" value="ABC_BtuC-like"/>
</dbReference>
<protein>
    <submittedName>
        <fullName evidence="9">Iron ABC transporter permease</fullName>
    </submittedName>
</protein>
<evidence type="ECO:0000256" key="2">
    <source>
        <dbReference type="ARBA" id="ARBA00007935"/>
    </source>
</evidence>
<reference evidence="9 10" key="1">
    <citation type="submission" date="2015-01" db="EMBL/GenBank/DDBJ databases">
        <title>Deinococcus puniceus/DY1/ whole genome sequencing.</title>
        <authorList>
            <person name="Kim M.K."/>
            <person name="Srinivasan S."/>
            <person name="Lee J.-J."/>
        </authorList>
    </citation>
    <scope>NUCLEOTIDE SEQUENCE [LARGE SCALE GENOMIC DNA]</scope>
    <source>
        <strain evidence="9 10">DY1</strain>
    </source>
</reference>